<keyword evidence="2" id="KW-1185">Reference proteome</keyword>
<dbReference type="STRING" id="246409.I1BGJ3"/>
<protein>
    <submittedName>
        <fullName evidence="1">Uncharacterized protein</fullName>
    </submittedName>
</protein>
<evidence type="ECO:0000313" key="1">
    <source>
        <dbReference type="EMBL" id="EIE75323.1"/>
    </source>
</evidence>
<dbReference type="VEuPathDB" id="FungiDB:RO3G_00027"/>
<name>I1BGJ3_RHIO9</name>
<dbReference type="EMBL" id="CH476732">
    <property type="protein sequence ID" value="EIE75323.1"/>
    <property type="molecule type" value="Genomic_DNA"/>
</dbReference>
<gene>
    <name evidence="1" type="ORF">RO3G_00027</name>
</gene>
<dbReference type="RefSeq" id="XP_067510719.1">
    <property type="nucleotide sequence ID" value="XM_067654618.1"/>
</dbReference>
<proteinExistence type="predicted"/>
<organism evidence="1 2">
    <name type="scientific">Rhizopus delemar (strain RA 99-880 / ATCC MYA-4621 / FGSC 9543 / NRRL 43880)</name>
    <name type="common">Mucormycosis agent</name>
    <name type="synonym">Rhizopus arrhizus var. delemar</name>
    <dbReference type="NCBI Taxonomy" id="246409"/>
    <lineage>
        <taxon>Eukaryota</taxon>
        <taxon>Fungi</taxon>
        <taxon>Fungi incertae sedis</taxon>
        <taxon>Mucoromycota</taxon>
        <taxon>Mucoromycotina</taxon>
        <taxon>Mucoromycetes</taxon>
        <taxon>Mucorales</taxon>
        <taxon>Mucorineae</taxon>
        <taxon>Rhizopodaceae</taxon>
        <taxon>Rhizopus</taxon>
    </lineage>
</organism>
<evidence type="ECO:0000313" key="2">
    <source>
        <dbReference type="Proteomes" id="UP000009138"/>
    </source>
</evidence>
<dbReference type="InParanoid" id="I1BGJ3"/>
<dbReference type="GeneID" id="93606999"/>
<accession>I1BGJ3</accession>
<sequence>MESAGIDATHFQAHSISSASSTKAVELGHSIQDIKKYANWCLNSYTFEKFYYKPSSQELFCANYKSLNFFFYGEQGKYHDGCMNNESLKMKLDFSLGIISLTLIYDASIAEFAKKEAPSK</sequence>
<reference evidence="1 2" key="1">
    <citation type="journal article" date="2009" name="PLoS Genet.">
        <title>Genomic analysis of the basal lineage fungus Rhizopus oryzae reveals a whole-genome duplication.</title>
        <authorList>
            <person name="Ma L.-J."/>
            <person name="Ibrahim A.S."/>
            <person name="Skory C."/>
            <person name="Grabherr M.G."/>
            <person name="Burger G."/>
            <person name="Butler M."/>
            <person name="Elias M."/>
            <person name="Idnurm A."/>
            <person name="Lang B.F."/>
            <person name="Sone T."/>
            <person name="Abe A."/>
            <person name="Calvo S.E."/>
            <person name="Corrochano L.M."/>
            <person name="Engels R."/>
            <person name="Fu J."/>
            <person name="Hansberg W."/>
            <person name="Kim J.-M."/>
            <person name="Kodira C.D."/>
            <person name="Koehrsen M.J."/>
            <person name="Liu B."/>
            <person name="Miranda-Saavedra D."/>
            <person name="O'Leary S."/>
            <person name="Ortiz-Castellanos L."/>
            <person name="Poulter R."/>
            <person name="Rodriguez-Romero J."/>
            <person name="Ruiz-Herrera J."/>
            <person name="Shen Y.-Q."/>
            <person name="Zeng Q."/>
            <person name="Galagan J."/>
            <person name="Birren B.W."/>
            <person name="Cuomo C.A."/>
            <person name="Wickes B.L."/>
        </authorList>
    </citation>
    <scope>NUCLEOTIDE SEQUENCE [LARGE SCALE GENOMIC DNA]</scope>
    <source>
        <strain evidence="2">RA 99-880 / ATCC MYA-4621 / FGSC 9543 / NRRL 43880</strain>
    </source>
</reference>
<dbReference type="Proteomes" id="UP000009138">
    <property type="component" value="Unassembled WGS sequence"/>
</dbReference>
<dbReference type="AlphaFoldDB" id="I1BGJ3"/>